<feature type="transmembrane region" description="Helical" evidence="1">
    <location>
        <begin position="124"/>
        <end position="145"/>
    </location>
</feature>
<evidence type="ECO:0008006" key="3">
    <source>
        <dbReference type="Google" id="ProtNLM"/>
    </source>
</evidence>
<protein>
    <recommendedName>
        <fullName evidence="3">Glycerophosphoryl diester phosphodiesterase membrane domain-containing protein</fullName>
    </recommendedName>
</protein>
<keyword evidence="1" id="KW-0812">Transmembrane</keyword>
<sequence>MKFSYSAVWNDAAAMLKRNGSLLLAIAGVFFLLPSLLLGYFAPAPTGSGQDALNAMMGHYRENLPWIVLAQLVNLLGGIAVYKLLFDQREGTVGTAIGGALPILPMYFIMTVISSMAIGMGLVFLLLPGIYLLGRLVIAGAAMVAEGHRSPIAPIRSSWNHTRRRGWAVAGLVIIVAIAGLILSFVITAILGSVFLLIGGREGVGPLLVLILNSALTAALQTVLIVLFAAIYRALSGAAEPTTGI</sequence>
<feature type="transmembrane region" description="Helical" evidence="1">
    <location>
        <begin position="63"/>
        <end position="85"/>
    </location>
</feature>
<dbReference type="EMBL" id="CADCWD010000016">
    <property type="protein sequence ID" value="CAA9524125.1"/>
    <property type="molecule type" value="Genomic_DNA"/>
</dbReference>
<accession>A0A6J4TK49</accession>
<organism evidence="2">
    <name type="scientific">uncultured Sphingosinicella sp</name>
    <dbReference type="NCBI Taxonomy" id="478748"/>
    <lineage>
        <taxon>Bacteria</taxon>
        <taxon>Pseudomonadati</taxon>
        <taxon>Pseudomonadota</taxon>
        <taxon>Alphaproteobacteria</taxon>
        <taxon>Sphingomonadales</taxon>
        <taxon>Sphingosinicellaceae</taxon>
        <taxon>Sphingosinicella</taxon>
        <taxon>environmental samples</taxon>
    </lineage>
</organism>
<keyword evidence="1" id="KW-1133">Transmembrane helix</keyword>
<keyword evidence="1" id="KW-0472">Membrane</keyword>
<proteinExistence type="predicted"/>
<feature type="transmembrane region" description="Helical" evidence="1">
    <location>
        <begin position="97"/>
        <end position="118"/>
    </location>
</feature>
<feature type="transmembrane region" description="Helical" evidence="1">
    <location>
        <begin position="166"/>
        <end position="198"/>
    </location>
</feature>
<name>A0A6J4TK49_9SPHN</name>
<feature type="transmembrane region" description="Helical" evidence="1">
    <location>
        <begin position="210"/>
        <end position="232"/>
    </location>
</feature>
<reference evidence="2" key="1">
    <citation type="submission" date="2020-02" db="EMBL/GenBank/DDBJ databases">
        <authorList>
            <person name="Meier V. D."/>
        </authorList>
    </citation>
    <scope>NUCLEOTIDE SEQUENCE</scope>
    <source>
        <strain evidence="2">AVDCRST_MAG23</strain>
    </source>
</reference>
<feature type="transmembrane region" description="Helical" evidence="1">
    <location>
        <begin position="21"/>
        <end position="43"/>
    </location>
</feature>
<dbReference type="AlphaFoldDB" id="A0A6J4TK49"/>
<gene>
    <name evidence="2" type="ORF">AVDCRST_MAG23-291</name>
</gene>
<evidence type="ECO:0000256" key="1">
    <source>
        <dbReference type="SAM" id="Phobius"/>
    </source>
</evidence>
<evidence type="ECO:0000313" key="2">
    <source>
        <dbReference type="EMBL" id="CAA9524125.1"/>
    </source>
</evidence>